<sequence length="586" mass="64970">MSSQVKFLDPKNESMLDKLVYQDFQRRLGCPLNEKQKARLLKTVHHYMEEVAEKGGSNNIQSMNKEVLTLVVPDFNAYLNRQNISSKTDVESRMKEDVGSRFSSLQNERSDDGIKALMPPTPDFRIPLDDETASPLSLFEQAKKAREAEVLNSSAMIKRNDNDNEGTYLSNLQSDLQGNVSSGNPTIVKPEELRTKPSLPQDLIIPQDEILSYKENEYNLVVFSADRDWYNNQRENRYNFSVSFSPSNTLQGFKYSPTVTNRFNNIVRIEMVKVIVPLESTNILIQNSAAAGSSFVSQTSVVNSVMTHPTIVLHVDELESNVYGTDDTLDRSFATLQYDAQWFAGAAVTTSPGYLAMIPKFLKCQRVYTPTPLATLTKLTLQLQTPFGNILNESLDTLDIKFIIGCSRNAYTSATSKYINSTGTANNIRDGASGNSLFFIIVTNTFFSQYLFSANDLIQVKGTDTSLISGNVTARADFKSYLENTNGLRIVATGYTASTTPNDGANAVGYCNYIVVDTRYSDPTTGLTTVLPFGGDTTASVALETAMNGVTFTGARLINLTKQTQLTFRVITRDMDSTTRIRANNA</sequence>
<organism evidence="1">
    <name type="scientific">viral metagenome</name>
    <dbReference type="NCBI Taxonomy" id="1070528"/>
    <lineage>
        <taxon>unclassified sequences</taxon>
        <taxon>metagenomes</taxon>
        <taxon>organismal metagenomes</taxon>
    </lineage>
</organism>
<reference evidence="1" key="1">
    <citation type="journal article" date="2020" name="Nature">
        <title>Giant virus diversity and host interactions through global metagenomics.</title>
        <authorList>
            <person name="Schulz F."/>
            <person name="Roux S."/>
            <person name="Paez-Espino D."/>
            <person name="Jungbluth S."/>
            <person name="Walsh D.A."/>
            <person name="Denef V.J."/>
            <person name="McMahon K.D."/>
            <person name="Konstantinidis K.T."/>
            <person name="Eloe-Fadrosh E.A."/>
            <person name="Kyrpides N.C."/>
            <person name="Woyke T."/>
        </authorList>
    </citation>
    <scope>NUCLEOTIDE SEQUENCE</scope>
    <source>
        <strain evidence="1">GVMAG-M-3300023184-77</strain>
    </source>
</reference>
<evidence type="ECO:0000313" key="1">
    <source>
        <dbReference type="EMBL" id="QHT91594.1"/>
    </source>
</evidence>
<dbReference type="EMBL" id="MN740166">
    <property type="protein sequence ID" value="QHT91594.1"/>
    <property type="molecule type" value="Genomic_DNA"/>
</dbReference>
<proteinExistence type="predicted"/>
<accession>A0A6C0IER6</accession>
<dbReference type="AlphaFoldDB" id="A0A6C0IER6"/>
<name>A0A6C0IER6_9ZZZZ</name>
<protein>
    <submittedName>
        <fullName evidence="1">Uncharacterized protein</fullName>
    </submittedName>
</protein>